<dbReference type="Proteomes" id="UP001054252">
    <property type="component" value="Unassembled WGS sequence"/>
</dbReference>
<proteinExistence type="predicted"/>
<sequence>MKCLQFLAILMLALLFATVSETTRVRTQIRVCGFSQGTNNCTDANCNDLCLLKFGDGAGGLCQPDGNCICFTPC</sequence>
<evidence type="ECO:0000313" key="2">
    <source>
        <dbReference type="EMBL" id="GKV20680.1"/>
    </source>
</evidence>
<dbReference type="AlphaFoldDB" id="A0AAV5KAS5"/>
<keyword evidence="1" id="KW-0732">Signal</keyword>
<accession>A0AAV5KAS5</accession>
<evidence type="ECO:0000313" key="3">
    <source>
        <dbReference type="Proteomes" id="UP001054252"/>
    </source>
</evidence>
<evidence type="ECO:0008006" key="4">
    <source>
        <dbReference type="Google" id="ProtNLM"/>
    </source>
</evidence>
<organism evidence="2 3">
    <name type="scientific">Rubroshorea leprosula</name>
    <dbReference type="NCBI Taxonomy" id="152421"/>
    <lineage>
        <taxon>Eukaryota</taxon>
        <taxon>Viridiplantae</taxon>
        <taxon>Streptophyta</taxon>
        <taxon>Embryophyta</taxon>
        <taxon>Tracheophyta</taxon>
        <taxon>Spermatophyta</taxon>
        <taxon>Magnoliopsida</taxon>
        <taxon>eudicotyledons</taxon>
        <taxon>Gunneridae</taxon>
        <taxon>Pentapetalae</taxon>
        <taxon>rosids</taxon>
        <taxon>malvids</taxon>
        <taxon>Malvales</taxon>
        <taxon>Dipterocarpaceae</taxon>
        <taxon>Rubroshorea</taxon>
    </lineage>
</organism>
<dbReference type="EMBL" id="BPVZ01000055">
    <property type="protein sequence ID" value="GKV20680.1"/>
    <property type="molecule type" value="Genomic_DNA"/>
</dbReference>
<feature type="chain" id="PRO_5043416847" description="Defensin-like protein" evidence="1">
    <location>
        <begin position="23"/>
        <end position="74"/>
    </location>
</feature>
<reference evidence="2 3" key="1">
    <citation type="journal article" date="2021" name="Commun. Biol.">
        <title>The genome of Shorea leprosula (Dipterocarpaceae) highlights the ecological relevance of drought in aseasonal tropical rainforests.</title>
        <authorList>
            <person name="Ng K.K.S."/>
            <person name="Kobayashi M.J."/>
            <person name="Fawcett J.A."/>
            <person name="Hatakeyama M."/>
            <person name="Paape T."/>
            <person name="Ng C.H."/>
            <person name="Ang C.C."/>
            <person name="Tnah L.H."/>
            <person name="Lee C.T."/>
            <person name="Nishiyama T."/>
            <person name="Sese J."/>
            <person name="O'Brien M.J."/>
            <person name="Copetti D."/>
            <person name="Mohd Noor M.I."/>
            <person name="Ong R.C."/>
            <person name="Putra M."/>
            <person name="Sireger I.Z."/>
            <person name="Indrioko S."/>
            <person name="Kosugi Y."/>
            <person name="Izuno A."/>
            <person name="Isagi Y."/>
            <person name="Lee S.L."/>
            <person name="Shimizu K.K."/>
        </authorList>
    </citation>
    <scope>NUCLEOTIDE SEQUENCE [LARGE SCALE GENOMIC DNA]</scope>
    <source>
        <strain evidence="2">214</strain>
    </source>
</reference>
<protein>
    <recommendedName>
        <fullName evidence="4">Defensin-like protein</fullName>
    </recommendedName>
</protein>
<feature type="signal peptide" evidence="1">
    <location>
        <begin position="1"/>
        <end position="22"/>
    </location>
</feature>
<gene>
    <name evidence="2" type="ORF">SLEP1_g30767</name>
</gene>
<evidence type="ECO:0000256" key="1">
    <source>
        <dbReference type="SAM" id="SignalP"/>
    </source>
</evidence>
<keyword evidence="3" id="KW-1185">Reference proteome</keyword>
<name>A0AAV5KAS5_9ROSI</name>
<comment type="caution">
    <text evidence="2">The sequence shown here is derived from an EMBL/GenBank/DDBJ whole genome shotgun (WGS) entry which is preliminary data.</text>
</comment>